<sequence>MSASAATPEPDGSAPPHDPAPESSESGEGSHGHPGTGDETAPPSAAAAPRTALAAPDDPEPQPVRSTPTKGPRKAKAKAEVECPSSDATGDEVEAFVQQWKITGDEAEIAHFLDYHRSKGSRFKDWLAAWRTWQRNGQRFGRGGTAAPARPPPKPMTEPDLFSAMDRLRNLKPGECVR</sequence>
<feature type="region of interest" description="Disordered" evidence="1">
    <location>
        <begin position="138"/>
        <end position="163"/>
    </location>
</feature>
<dbReference type="RefSeq" id="WP_061611662.1">
    <property type="nucleotide sequence ID" value="NZ_JEMA01000907.1"/>
</dbReference>
<evidence type="ECO:0000313" key="3">
    <source>
        <dbReference type="Proteomes" id="UP000075260"/>
    </source>
</evidence>
<dbReference type="EMBL" id="JEMA01000907">
    <property type="protein sequence ID" value="KYF64553.1"/>
    <property type="molecule type" value="Genomic_DNA"/>
</dbReference>
<reference evidence="2 3" key="1">
    <citation type="submission" date="2014-02" db="EMBL/GenBank/DDBJ databases">
        <title>The small core and large imbalanced accessory genome model reveals a collaborative survival strategy of Sorangium cellulosum strains in nature.</title>
        <authorList>
            <person name="Han K."/>
            <person name="Peng R."/>
            <person name="Blom J."/>
            <person name="Li Y.-Z."/>
        </authorList>
    </citation>
    <scope>NUCLEOTIDE SEQUENCE [LARGE SCALE GENOMIC DNA]</scope>
    <source>
        <strain evidence="2 3">So0008-312</strain>
    </source>
</reference>
<dbReference type="Proteomes" id="UP000075260">
    <property type="component" value="Unassembled WGS sequence"/>
</dbReference>
<proteinExistence type="predicted"/>
<evidence type="ECO:0000313" key="2">
    <source>
        <dbReference type="EMBL" id="KYF64553.1"/>
    </source>
</evidence>
<feature type="compositionally biased region" description="Low complexity" evidence="1">
    <location>
        <begin position="41"/>
        <end position="56"/>
    </location>
</feature>
<gene>
    <name evidence="2" type="ORF">BE15_04615</name>
</gene>
<protein>
    <submittedName>
        <fullName evidence="2">Uncharacterized protein</fullName>
    </submittedName>
</protein>
<dbReference type="AlphaFoldDB" id="A0A150Q9G2"/>
<name>A0A150Q9G2_SORCE</name>
<organism evidence="2 3">
    <name type="scientific">Sorangium cellulosum</name>
    <name type="common">Polyangium cellulosum</name>
    <dbReference type="NCBI Taxonomy" id="56"/>
    <lineage>
        <taxon>Bacteria</taxon>
        <taxon>Pseudomonadati</taxon>
        <taxon>Myxococcota</taxon>
        <taxon>Polyangia</taxon>
        <taxon>Polyangiales</taxon>
        <taxon>Polyangiaceae</taxon>
        <taxon>Sorangium</taxon>
    </lineage>
</organism>
<comment type="caution">
    <text evidence="2">The sequence shown here is derived from an EMBL/GenBank/DDBJ whole genome shotgun (WGS) entry which is preliminary data.</text>
</comment>
<evidence type="ECO:0000256" key="1">
    <source>
        <dbReference type="SAM" id="MobiDB-lite"/>
    </source>
</evidence>
<accession>A0A150Q9G2</accession>
<feature type="region of interest" description="Disordered" evidence="1">
    <location>
        <begin position="1"/>
        <end position="90"/>
    </location>
</feature>
<dbReference type="OrthoDB" id="6107516at2"/>